<feature type="coiled-coil region" evidence="1">
    <location>
        <begin position="10"/>
        <end position="84"/>
    </location>
</feature>
<sequence>MRTPLKNKSRERMHAELRHLRTLAVDLERQRDELQERASASTSSFTRPPNEGWLDVIEHELEKRQQAEALNVHLRKQLDQLIQVMDGLKALIDHQVDTEDAFDPAHQHADDFSKFAEDISVGYRMVNSIIDAVDWSEDLSHQPWRIEIKPTEANGREQMVLELQKQYNNPSCEYVPGEGDTKSWEYVVLYFRSRSFDVEELVIQDNFVFIRYHGTFSVNGQEIPMYIEYMTKRFVEADRDVRMWRSRIMGEHERKVNRSVFVDGVGWQVVQPAEKGTTTRTCAHLVPRFEEMDEEDVSSRGKFPRLSDLVTYVLGSLQTESSDGNAELATL</sequence>
<dbReference type="AlphaFoldDB" id="A0A8K1CBE5"/>
<dbReference type="OrthoDB" id="117447at2759"/>
<dbReference type="EMBL" id="SPLM01000109">
    <property type="protein sequence ID" value="TMW59898.1"/>
    <property type="molecule type" value="Genomic_DNA"/>
</dbReference>
<dbReference type="Proteomes" id="UP000794436">
    <property type="component" value="Unassembled WGS sequence"/>
</dbReference>
<protein>
    <submittedName>
        <fullName evidence="2">Uncharacterized protein</fullName>
    </submittedName>
</protein>
<keyword evidence="3" id="KW-1185">Reference proteome</keyword>
<name>A0A8K1CBE5_PYTOL</name>
<accession>A0A8K1CBE5</accession>
<reference evidence="2" key="1">
    <citation type="submission" date="2019-03" db="EMBL/GenBank/DDBJ databases">
        <title>Long read genome sequence of the mycoparasitic Pythium oligandrum ATCC 38472 isolated from sugarbeet rhizosphere.</title>
        <authorList>
            <person name="Gaulin E."/>
        </authorList>
    </citation>
    <scope>NUCLEOTIDE SEQUENCE</scope>
    <source>
        <strain evidence="2">ATCC 38472_TT</strain>
    </source>
</reference>
<comment type="caution">
    <text evidence="2">The sequence shown here is derived from an EMBL/GenBank/DDBJ whole genome shotgun (WGS) entry which is preliminary data.</text>
</comment>
<evidence type="ECO:0000256" key="1">
    <source>
        <dbReference type="SAM" id="Coils"/>
    </source>
</evidence>
<evidence type="ECO:0000313" key="3">
    <source>
        <dbReference type="Proteomes" id="UP000794436"/>
    </source>
</evidence>
<organism evidence="2 3">
    <name type="scientific">Pythium oligandrum</name>
    <name type="common">Mycoparasitic fungus</name>
    <dbReference type="NCBI Taxonomy" id="41045"/>
    <lineage>
        <taxon>Eukaryota</taxon>
        <taxon>Sar</taxon>
        <taxon>Stramenopiles</taxon>
        <taxon>Oomycota</taxon>
        <taxon>Peronosporomycetes</taxon>
        <taxon>Pythiales</taxon>
        <taxon>Pythiaceae</taxon>
        <taxon>Pythium</taxon>
    </lineage>
</organism>
<evidence type="ECO:0000313" key="2">
    <source>
        <dbReference type="EMBL" id="TMW59898.1"/>
    </source>
</evidence>
<proteinExistence type="predicted"/>
<keyword evidence="1" id="KW-0175">Coiled coil</keyword>
<gene>
    <name evidence="2" type="ORF">Poli38472_004967</name>
</gene>